<proteinExistence type="predicted"/>
<dbReference type="Pfam" id="PF03713">
    <property type="entry name" value="DUF305"/>
    <property type="match status" value="1"/>
</dbReference>
<dbReference type="InterPro" id="IPR012347">
    <property type="entry name" value="Ferritin-like"/>
</dbReference>
<reference evidence="4 5" key="1">
    <citation type="submission" date="2019-03" db="EMBL/GenBank/DDBJ databases">
        <title>Draft genome sequences of novel Actinobacteria.</title>
        <authorList>
            <person name="Sahin N."/>
            <person name="Ay H."/>
            <person name="Saygin H."/>
        </authorList>
    </citation>
    <scope>NUCLEOTIDE SEQUENCE [LARGE SCALE GENOMIC DNA]</scope>
    <source>
        <strain evidence="4 5">JCM 30547</strain>
    </source>
</reference>
<organism evidence="4 5">
    <name type="scientific">Kribbella albertanoniae</name>
    <dbReference type="NCBI Taxonomy" id="1266829"/>
    <lineage>
        <taxon>Bacteria</taxon>
        <taxon>Bacillati</taxon>
        <taxon>Actinomycetota</taxon>
        <taxon>Actinomycetes</taxon>
        <taxon>Propionibacteriales</taxon>
        <taxon>Kribbellaceae</taxon>
        <taxon>Kribbella</taxon>
    </lineage>
</organism>
<evidence type="ECO:0000313" key="4">
    <source>
        <dbReference type="EMBL" id="TDC14270.1"/>
    </source>
</evidence>
<keyword evidence="5" id="KW-1185">Reference proteome</keyword>
<keyword evidence="2" id="KW-0732">Signal</keyword>
<sequence length="196" mass="20592">MKALAAVALLAALTGCGSATATAPQPSPPATVPATAPSTPATEWKIDPSFNSLDLAWIELMIPMDEQLLQVLGMAEKQAADPALRAFATAVAGGHRDEVEKLKLNRTRSGMPVRNPHVGHDMAGMMTEPEIVALGKTSGPAFDQLFAKNLKEHLDESIVLAKGIGTNGKDAAVKHLAAEIRTSRAAQLKQLTALQT</sequence>
<gene>
    <name evidence="4" type="ORF">E1261_43835</name>
</gene>
<comment type="caution">
    <text evidence="4">The sequence shown here is derived from an EMBL/GenBank/DDBJ whole genome shotgun (WGS) entry which is preliminary data.</text>
</comment>
<dbReference type="Gene3D" id="1.20.1260.10">
    <property type="match status" value="1"/>
</dbReference>
<accession>A0A4R4P0Z7</accession>
<dbReference type="EMBL" id="SMKA01000448">
    <property type="protein sequence ID" value="TDC14270.1"/>
    <property type="molecule type" value="Genomic_DNA"/>
</dbReference>
<dbReference type="OrthoDB" id="26872at2"/>
<evidence type="ECO:0000256" key="1">
    <source>
        <dbReference type="SAM" id="MobiDB-lite"/>
    </source>
</evidence>
<evidence type="ECO:0000313" key="5">
    <source>
        <dbReference type="Proteomes" id="UP000295075"/>
    </source>
</evidence>
<name>A0A4R4P0Z7_9ACTN</name>
<dbReference type="PANTHER" id="PTHR36933">
    <property type="entry name" value="SLL0788 PROTEIN"/>
    <property type="match status" value="1"/>
</dbReference>
<dbReference type="PROSITE" id="PS51257">
    <property type="entry name" value="PROKAR_LIPOPROTEIN"/>
    <property type="match status" value="1"/>
</dbReference>
<feature type="compositionally biased region" description="Low complexity" evidence="1">
    <location>
        <begin position="32"/>
        <end position="42"/>
    </location>
</feature>
<feature type="region of interest" description="Disordered" evidence="1">
    <location>
        <begin position="18"/>
        <end position="43"/>
    </location>
</feature>
<feature type="chain" id="PRO_5020850667" evidence="2">
    <location>
        <begin position="22"/>
        <end position="196"/>
    </location>
</feature>
<feature type="signal peptide" evidence="2">
    <location>
        <begin position="1"/>
        <end position="21"/>
    </location>
</feature>
<evidence type="ECO:0000259" key="3">
    <source>
        <dbReference type="Pfam" id="PF03713"/>
    </source>
</evidence>
<protein>
    <submittedName>
        <fullName evidence="4">DUF305 domain-containing protein</fullName>
    </submittedName>
</protein>
<evidence type="ECO:0000256" key="2">
    <source>
        <dbReference type="SAM" id="SignalP"/>
    </source>
</evidence>
<feature type="domain" description="DUF305" evidence="3">
    <location>
        <begin position="54"/>
        <end position="194"/>
    </location>
</feature>
<dbReference type="PANTHER" id="PTHR36933:SF1">
    <property type="entry name" value="SLL0788 PROTEIN"/>
    <property type="match status" value="1"/>
</dbReference>
<dbReference type="Proteomes" id="UP000295075">
    <property type="component" value="Unassembled WGS sequence"/>
</dbReference>
<dbReference type="InterPro" id="IPR005183">
    <property type="entry name" value="DUF305_CopM-like"/>
</dbReference>
<dbReference type="RefSeq" id="WP_132416157.1">
    <property type="nucleotide sequence ID" value="NZ_SMKA01000448.1"/>
</dbReference>
<dbReference type="AlphaFoldDB" id="A0A4R4P0Z7"/>